<dbReference type="Gene3D" id="1.20.1330.10">
    <property type="entry name" value="f41 fragment of flagellin, N-terminal domain"/>
    <property type="match status" value="2"/>
</dbReference>
<dbReference type="InterPro" id="IPR001029">
    <property type="entry name" value="Flagellin_N"/>
</dbReference>
<keyword evidence="3" id="KW-0964">Secreted</keyword>
<comment type="similarity">
    <text evidence="1 3">Belongs to the bacterial flagellin family.</text>
</comment>
<comment type="subcellular location">
    <subcellularLocation>
        <location evidence="3">Secreted</location>
    </subcellularLocation>
    <subcellularLocation>
        <location evidence="3">Bacterial flagellum</location>
    </subcellularLocation>
</comment>
<feature type="domain" description="Flagellin N-terminal" evidence="4">
    <location>
        <begin position="7"/>
        <end position="139"/>
    </location>
</feature>
<reference evidence="6 7" key="1">
    <citation type="submission" date="2021-04" db="EMBL/GenBank/DDBJ databases">
        <authorList>
            <person name="Ivanova A."/>
        </authorList>
    </citation>
    <scope>NUCLEOTIDE SEQUENCE [LARGE SCALE GENOMIC DNA]</scope>
    <source>
        <strain evidence="6 7">G18</strain>
    </source>
</reference>
<dbReference type="PANTHER" id="PTHR42792:SF2">
    <property type="entry name" value="FLAGELLIN"/>
    <property type="match status" value="1"/>
</dbReference>
<evidence type="ECO:0000259" key="4">
    <source>
        <dbReference type="Pfam" id="PF00669"/>
    </source>
</evidence>
<protein>
    <recommendedName>
        <fullName evidence="3">Flagellin</fullName>
    </recommendedName>
</protein>
<dbReference type="PANTHER" id="PTHR42792">
    <property type="entry name" value="FLAGELLIN"/>
    <property type="match status" value="1"/>
</dbReference>
<evidence type="ECO:0000313" key="6">
    <source>
        <dbReference type="EMBL" id="MBP3956832.1"/>
    </source>
</evidence>
<dbReference type="Pfam" id="PF00669">
    <property type="entry name" value="Flagellin_N"/>
    <property type="match status" value="1"/>
</dbReference>
<dbReference type="Pfam" id="PF00700">
    <property type="entry name" value="Flagellin_C"/>
    <property type="match status" value="1"/>
</dbReference>
<comment type="function">
    <text evidence="3">Flagellin is the subunit protein which polymerizes to form the filaments of bacterial flagella.</text>
</comment>
<dbReference type="InterPro" id="IPR042187">
    <property type="entry name" value="Flagellin_C_sub2"/>
</dbReference>
<accession>A0ABS5BTT2</accession>
<evidence type="ECO:0000313" key="7">
    <source>
        <dbReference type="Proteomes" id="UP000676565"/>
    </source>
</evidence>
<dbReference type="SUPFAM" id="SSF64518">
    <property type="entry name" value="Phase 1 flagellin"/>
    <property type="match status" value="2"/>
</dbReference>
<evidence type="ECO:0000256" key="3">
    <source>
        <dbReference type="RuleBase" id="RU362073"/>
    </source>
</evidence>
<feature type="domain" description="Flagellin C-terminal" evidence="5">
    <location>
        <begin position="645"/>
        <end position="731"/>
    </location>
</feature>
<keyword evidence="2 3" id="KW-0975">Bacterial flagellum</keyword>
<dbReference type="InterPro" id="IPR001492">
    <property type="entry name" value="Flagellin"/>
</dbReference>
<evidence type="ECO:0000256" key="2">
    <source>
        <dbReference type="ARBA" id="ARBA00023143"/>
    </source>
</evidence>
<name>A0ABS5BTT2_9BACT</name>
<dbReference type="PRINTS" id="PR00207">
    <property type="entry name" value="FLAGELLIN"/>
</dbReference>
<dbReference type="Proteomes" id="UP000676565">
    <property type="component" value="Unassembled WGS sequence"/>
</dbReference>
<dbReference type="EMBL" id="JAGKQQ010000001">
    <property type="protein sequence ID" value="MBP3956832.1"/>
    <property type="molecule type" value="Genomic_DNA"/>
</dbReference>
<sequence length="733" mass="70197">MALSVVNNNASLNAQQNLNRTSTALSKSLERLSTGLKINRGADGPAGLVISEQQRAQIAGLTTAIDNSNKAVSLVQTAEGALNELNTLLTKARGLALDSANSGVQDSAALAANQSEITNALSTINNIANTTKFGSNKLLLNGQAGVLATSITNPSTLGQIKAGATAPTGNQTIAVGAAGGGSITGAGNLANVALDGSVLASGGNVTAGTAAGAATITISGGGLSGSVVANIQNGDNAAAIAAAVGGALGSSFTVNNTGGGATQFQIIAEDSNQAVTVTFGGAGAASVATALGFAASTPFTGAAGTATLTLTGGGLASAGVVVDLSATSTGATVVSTVQAALDAAAGSGNFTVSGSTGAPLVITSKLSSTAITAVAGAANTSTTTAPATATGIATTAQVGTTGASVSSTTVTNGTATGGRGTGANNITSAALTGSGTLTLSGGSLTNSASIVVSLATGDSSATIVSKVQAALDNASANGGGSGKFTVSGSVGGKLTIQSNVLGSAAISIQSDSAATAAVTGVSNGSADVGIAGNALRVFVGATEGTVSTGSQGLGNAVTLGDATTGLTFNVGVAGGKATAGSNTVNVTDNSLSFQIGANAGEFSKISIDKVTADRLGTGVSGLNNIATTDLSLIDVTTSNGAQDAIKIIDQAITDVSTIRAKLGAFQTNSLESNTNSLRNTLENTTAAQSVIRDTDFASEIANFTRLQTQQQAGATVLGNANQTTALVAQLLRG</sequence>
<dbReference type="Gene3D" id="3.30.70.2120">
    <property type="match status" value="1"/>
</dbReference>
<dbReference type="RefSeq" id="WP_210655330.1">
    <property type="nucleotide sequence ID" value="NZ_JAGKQQ010000001.1"/>
</dbReference>
<keyword evidence="7" id="KW-1185">Reference proteome</keyword>
<gene>
    <name evidence="6" type="ORF">J8F10_16280</name>
</gene>
<evidence type="ECO:0000256" key="1">
    <source>
        <dbReference type="ARBA" id="ARBA00005709"/>
    </source>
</evidence>
<dbReference type="InterPro" id="IPR046358">
    <property type="entry name" value="Flagellin_C"/>
</dbReference>
<evidence type="ECO:0000259" key="5">
    <source>
        <dbReference type="Pfam" id="PF00700"/>
    </source>
</evidence>
<comment type="caution">
    <text evidence="6">The sequence shown here is derived from an EMBL/GenBank/DDBJ whole genome shotgun (WGS) entry which is preliminary data.</text>
</comment>
<dbReference type="Gene3D" id="6.10.10.10">
    <property type="entry name" value="Flagellar export chaperone, C-terminal domain"/>
    <property type="match status" value="1"/>
</dbReference>
<organism evidence="6 7">
    <name type="scientific">Gemmata palustris</name>
    <dbReference type="NCBI Taxonomy" id="2822762"/>
    <lineage>
        <taxon>Bacteria</taxon>
        <taxon>Pseudomonadati</taxon>
        <taxon>Planctomycetota</taxon>
        <taxon>Planctomycetia</taxon>
        <taxon>Gemmatales</taxon>
        <taxon>Gemmataceae</taxon>
        <taxon>Gemmata</taxon>
    </lineage>
</organism>
<proteinExistence type="inferred from homology"/>